<dbReference type="PANTHER" id="PTHR11384:SF67">
    <property type="entry name" value="ATP-BINDING CASSETTE SUB-FAMILY D MEMBER 1"/>
    <property type="match status" value="1"/>
</dbReference>
<name>A0ABD3EYP2_9STRA</name>
<evidence type="ECO:0000256" key="2">
    <source>
        <dbReference type="ARBA" id="ARBA00022692"/>
    </source>
</evidence>
<evidence type="ECO:0000256" key="3">
    <source>
        <dbReference type="ARBA" id="ARBA00022989"/>
    </source>
</evidence>
<dbReference type="InterPro" id="IPR011527">
    <property type="entry name" value="ABC1_TM_dom"/>
</dbReference>
<keyword evidence="4" id="KW-0472">Membrane</keyword>
<comment type="caution">
    <text evidence="6">The sequence shown here is derived from an EMBL/GenBank/DDBJ whole genome shotgun (WGS) entry which is preliminary data.</text>
</comment>
<dbReference type="PANTHER" id="PTHR11384">
    <property type="entry name" value="ATP-BINDING CASSETTE, SUB-FAMILY D MEMBER"/>
    <property type="match status" value="1"/>
</dbReference>
<keyword evidence="7" id="KW-1185">Reference proteome</keyword>
<evidence type="ECO:0000313" key="6">
    <source>
        <dbReference type="EMBL" id="KAL3659406.1"/>
    </source>
</evidence>
<dbReference type="AlphaFoldDB" id="A0ABD3EYP2"/>
<keyword evidence="3" id="KW-1133">Transmembrane helix</keyword>
<feature type="domain" description="ABC transmembrane type-1" evidence="5">
    <location>
        <begin position="4"/>
        <end position="88"/>
    </location>
</feature>
<organism evidence="6 7">
    <name type="scientific">Phytophthora oleae</name>
    <dbReference type="NCBI Taxonomy" id="2107226"/>
    <lineage>
        <taxon>Eukaryota</taxon>
        <taxon>Sar</taxon>
        <taxon>Stramenopiles</taxon>
        <taxon>Oomycota</taxon>
        <taxon>Peronosporomycetes</taxon>
        <taxon>Peronosporales</taxon>
        <taxon>Peronosporaceae</taxon>
        <taxon>Phytophthora</taxon>
    </lineage>
</organism>
<dbReference type="Pfam" id="PF06472">
    <property type="entry name" value="ABC_membrane_2"/>
    <property type="match status" value="1"/>
</dbReference>
<evidence type="ECO:0000313" key="7">
    <source>
        <dbReference type="Proteomes" id="UP001632037"/>
    </source>
</evidence>
<keyword evidence="1" id="KW-0813">Transport</keyword>
<accession>A0ABD3EYP2</accession>
<dbReference type="InterPro" id="IPR050835">
    <property type="entry name" value="ABC_transporter_sub-D"/>
</dbReference>
<proteinExistence type="predicted"/>
<dbReference type="EMBL" id="JBIMZQ010000047">
    <property type="protein sequence ID" value="KAL3659406.1"/>
    <property type="molecule type" value="Genomic_DNA"/>
</dbReference>
<keyword evidence="2" id="KW-0812">Transmembrane</keyword>
<sequence>MSRFSIAEQQAEGTFRFMNSRLITHSEEIAFYNGNIREKSILDESFHRLIDRIRSGQQFRIAVSTVDTIVAKYLAIVVGYYVVSKPFMDLSNGRLAGLTYEERMEDYFRSGKMMINLAEATGRLVLCGRELTHLSGFTTRIIEMLDVLVDLDNGNFERHLLESNKVETSEESLKSQRGDLQYCDQVIEFENTADLHVAT</sequence>
<evidence type="ECO:0000259" key="5">
    <source>
        <dbReference type="Pfam" id="PF06472"/>
    </source>
</evidence>
<protein>
    <recommendedName>
        <fullName evidence="5">ABC transmembrane type-1 domain-containing protein</fullName>
    </recommendedName>
</protein>
<gene>
    <name evidence="6" type="ORF">V7S43_015677</name>
</gene>
<reference evidence="6 7" key="1">
    <citation type="submission" date="2024-09" db="EMBL/GenBank/DDBJ databases">
        <title>Genome sequencing and assembly of Phytophthora oleae, isolate VK10A, causative agent of rot of olive drupes.</title>
        <authorList>
            <person name="Conti Taguali S."/>
            <person name="Riolo M."/>
            <person name="La Spada F."/>
            <person name="Cacciola S.O."/>
            <person name="Dionisio G."/>
        </authorList>
    </citation>
    <scope>NUCLEOTIDE SEQUENCE [LARGE SCALE GENOMIC DNA]</scope>
    <source>
        <strain evidence="6 7">VK10A</strain>
    </source>
</reference>
<dbReference type="Proteomes" id="UP001632037">
    <property type="component" value="Unassembled WGS sequence"/>
</dbReference>
<evidence type="ECO:0000256" key="1">
    <source>
        <dbReference type="ARBA" id="ARBA00022448"/>
    </source>
</evidence>
<evidence type="ECO:0000256" key="4">
    <source>
        <dbReference type="ARBA" id="ARBA00023136"/>
    </source>
</evidence>